<gene>
    <name evidence="7" type="ORF">EIO64_13190</name>
</gene>
<evidence type="ECO:0000313" key="7">
    <source>
        <dbReference type="EMBL" id="QCI60052.1"/>
    </source>
</evidence>
<dbReference type="GO" id="GO:0003677">
    <property type="term" value="F:DNA binding"/>
    <property type="evidence" value="ECO:0007669"/>
    <property type="project" value="UniProtKB-KW"/>
</dbReference>
<dbReference type="InterPro" id="IPR039425">
    <property type="entry name" value="RNA_pol_sigma-70-like"/>
</dbReference>
<organism evidence="7 8">
    <name type="scientific">Dysosmobacter welbionis</name>
    <dbReference type="NCBI Taxonomy" id="2093857"/>
    <lineage>
        <taxon>Bacteria</taxon>
        <taxon>Bacillati</taxon>
        <taxon>Bacillota</taxon>
        <taxon>Clostridia</taxon>
        <taxon>Eubacteriales</taxon>
        <taxon>Oscillospiraceae</taxon>
        <taxon>Dysosmobacter</taxon>
    </lineage>
</organism>
<name>A0A4D7B182_9FIRM</name>
<dbReference type="Gene3D" id="1.10.1740.10">
    <property type="match status" value="1"/>
</dbReference>
<protein>
    <submittedName>
        <fullName evidence="7">RNA polymerase sigma factor</fullName>
    </submittedName>
</protein>
<dbReference type="PANTHER" id="PTHR43133">
    <property type="entry name" value="RNA POLYMERASE ECF-TYPE SIGMA FACTO"/>
    <property type="match status" value="1"/>
</dbReference>
<dbReference type="Pfam" id="PF08281">
    <property type="entry name" value="Sigma70_r4_2"/>
    <property type="match status" value="1"/>
</dbReference>
<dbReference type="SUPFAM" id="SSF88659">
    <property type="entry name" value="Sigma3 and sigma4 domains of RNA polymerase sigma factors"/>
    <property type="match status" value="1"/>
</dbReference>
<keyword evidence="3" id="KW-0731">Sigma factor</keyword>
<evidence type="ECO:0000256" key="2">
    <source>
        <dbReference type="ARBA" id="ARBA00023015"/>
    </source>
</evidence>
<evidence type="ECO:0000256" key="5">
    <source>
        <dbReference type="ARBA" id="ARBA00023163"/>
    </source>
</evidence>
<proteinExistence type="inferred from homology"/>
<keyword evidence="4" id="KW-0238">DNA-binding</keyword>
<dbReference type="InterPro" id="IPR014284">
    <property type="entry name" value="RNA_pol_sigma-70_dom"/>
</dbReference>
<dbReference type="EMBL" id="CP034413">
    <property type="protein sequence ID" value="QCI60052.1"/>
    <property type="molecule type" value="Genomic_DNA"/>
</dbReference>
<sequence>MEEAEILLRNAMEHHGAAVYRLALCRMQSVQDAEDVYQDVFLRLLGQEASAWDGEHLRAWLLRCTVNRCHDLHRFRLRRPVLALADLPETAAEADSGAAELWDAVAHLPEKLRVPIHLYYAEGYSTEEIAGLLDIPAATVRTRLRRARKRLKDLLGGDDHEEERLSEFDGAYPAPAGLNDRVLSAARQTAGAQKETTGPKHLAPGKRRPVLRAAVCAACALALVVGSVTLGPIGGGEPGESGAPVTALPSFSFGLTAYAADTGERYEANANGGLAFSTAGQVSWSAEGGHYTGCLFQVTGENIRTISLAIDREALYRSRTLTNLSREEVQNYLDAEANGTEYRLSSGEGVIHAVYGEEEEGPLTMEVVTDLGAAVTEGYDPEVRYGFLIPDTGDIDWDRDPRVANQESIDRMDGARLTVTVTFTDGSEQTKTYTLSTGRLKVEYDANSPGGILLPQLAGDEDPWLYGVYAVDETASRFLQWPVQGANTISLSNPYGTPGGSRAARPVKLTPESTLPRRRARQSWPQRAALWWSPAMTWSEAIMW</sequence>
<dbReference type="Pfam" id="PF04542">
    <property type="entry name" value="Sigma70_r2"/>
    <property type="match status" value="1"/>
</dbReference>
<dbReference type="SUPFAM" id="SSF88946">
    <property type="entry name" value="Sigma2 domain of RNA polymerase sigma factors"/>
    <property type="match status" value="1"/>
</dbReference>
<evidence type="ECO:0000259" key="6">
    <source>
        <dbReference type="PROSITE" id="PS00622"/>
    </source>
</evidence>
<dbReference type="InterPro" id="IPR013325">
    <property type="entry name" value="RNA_pol_sigma_r2"/>
</dbReference>
<dbReference type="InterPro" id="IPR013324">
    <property type="entry name" value="RNA_pol_sigma_r3/r4-like"/>
</dbReference>
<dbReference type="GO" id="GO:0016987">
    <property type="term" value="F:sigma factor activity"/>
    <property type="evidence" value="ECO:0007669"/>
    <property type="project" value="UniProtKB-KW"/>
</dbReference>
<accession>A0A4D7B182</accession>
<dbReference type="AlphaFoldDB" id="A0A4D7B182"/>
<keyword evidence="8" id="KW-1185">Reference proteome</keyword>
<dbReference type="Proteomes" id="UP000298642">
    <property type="component" value="Chromosome"/>
</dbReference>
<dbReference type="NCBIfam" id="TIGR02937">
    <property type="entry name" value="sigma70-ECF"/>
    <property type="match status" value="1"/>
</dbReference>
<comment type="similarity">
    <text evidence="1">Belongs to the sigma-70 factor family. ECF subfamily.</text>
</comment>
<dbReference type="Gene3D" id="1.10.10.10">
    <property type="entry name" value="Winged helix-like DNA-binding domain superfamily/Winged helix DNA-binding domain"/>
    <property type="match status" value="1"/>
</dbReference>
<reference evidence="8" key="1">
    <citation type="submission" date="2018-12" db="EMBL/GenBank/DDBJ databases">
        <title>Dusodibacter welbiota gen. nov., sp. nov., isolated from human faeces and emended description of the Oscillibacter genus.</title>
        <authorList>
            <person name="Le Roy T."/>
            <person name="Van der Smissen P."/>
            <person name="Delzenne N."/>
            <person name="Muccioli G."/>
            <person name="Collet J.F."/>
            <person name="Cani P.D."/>
        </authorList>
    </citation>
    <scope>NUCLEOTIDE SEQUENCE [LARGE SCALE GENOMIC DNA]</scope>
    <source>
        <strain evidence="8">J115</strain>
    </source>
</reference>
<evidence type="ECO:0000313" key="8">
    <source>
        <dbReference type="Proteomes" id="UP000298642"/>
    </source>
</evidence>
<dbReference type="KEGG" id="obj:EIO64_13190"/>
<dbReference type="InterPro" id="IPR007627">
    <property type="entry name" value="RNA_pol_sigma70_r2"/>
</dbReference>
<evidence type="ECO:0000256" key="1">
    <source>
        <dbReference type="ARBA" id="ARBA00010641"/>
    </source>
</evidence>
<evidence type="ECO:0000256" key="3">
    <source>
        <dbReference type="ARBA" id="ARBA00023082"/>
    </source>
</evidence>
<dbReference type="RefSeq" id="WP_136891482.1">
    <property type="nucleotide sequence ID" value="NZ_CP034413.3"/>
</dbReference>
<dbReference type="InterPro" id="IPR013249">
    <property type="entry name" value="RNA_pol_sigma70_r4_t2"/>
</dbReference>
<dbReference type="InterPro" id="IPR036388">
    <property type="entry name" value="WH-like_DNA-bd_sf"/>
</dbReference>
<dbReference type="GO" id="GO:0006352">
    <property type="term" value="P:DNA-templated transcription initiation"/>
    <property type="evidence" value="ECO:0007669"/>
    <property type="project" value="InterPro"/>
</dbReference>
<dbReference type="PANTHER" id="PTHR43133:SF8">
    <property type="entry name" value="RNA POLYMERASE SIGMA FACTOR HI_1459-RELATED"/>
    <property type="match status" value="1"/>
</dbReference>
<keyword evidence="5" id="KW-0804">Transcription</keyword>
<dbReference type="PROSITE" id="PS00622">
    <property type="entry name" value="HTH_LUXR_1"/>
    <property type="match status" value="1"/>
</dbReference>
<keyword evidence="2" id="KW-0805">Transcription regulation</keyword>
<feature type="domain" description="HTH luxR-type" evidence="6">
    <location>
        <begin position="123"/>
        <end position="150"/>
    </location>
</feature>
<evidence type="ECO:0000256" key="4">
    <source>
        <dbReference type="ARBA" id="ARBA00023125"/>
    </source>
</evidence>
<dbReference type="InterPro" id="IPR000792">
    <property type="entry name" value="Tscrpt_reg_LuxR_C"/>
</dbReference>